<evidence type="ECO:0000256" key="6">
    <source>
        <dbReference type="ARBA" id="ARBA00022741"/>
    </source>
</evidence>
<evidence type="ECO:0000256" key="7">
    <source>
        <dbReference type="ARBA" id="ARBA00022777"/>
    </source>
</evidence>
<dbReference type="UniPathway" id="UPA00109">
    <property type="reaction ID" value="UER00188"/>
</dbReference>
<dbReference type="InterPro" id="IPR001697">
    <property type="entry name" value="Pyr_Knase"/>
</dbReference>
<comment type="catalytic activity">
    <reaction evidence="13">
        <text>pyruvate + ATP = phosphoenolpyruvate + ADP + H(+)</text>
        <dbReference type="Rhea" id="RHEA:18157"/>
        <dbReference type="ChEBI" id="CHEBI:15361"/>
        <dbReference type="ChEBI" id="CHEBI:15378"/>
        <dbReference type="ChEBI" id="CHEBI:30616"/>
        <dbReference type="ChEBI" id="CHEBI:58702"/>
        <dbReference type="ChEBI" id="CHEBI:456216"/>
        <dbReference type="EC" id="2.7.1.40"/>
    </reaction>
</comment>
<evidence type="ECO:0000256" key="3">
    <source>
        <dbReference type="ARBA" id="ARBA00012142"/>
    </source>
</evidence>
<dbReference type="InterPro" id="IPR040442">
    <property type="entry name" value="Pyrv_kinase-like_dom_sf"/>
</dbReference>
<dbReference type="PRINTS" id="PR01050">
    <property type="entry name" value="PYRUVTKNASE"/>
</dbReference>
<dbReference type="GO" id="GO:0004743">
    <property type="term" value="F:pyruvate kinase activity"/>
    <property type="evidence" value="ECO:0007669"/>
    <property type="project" value="UniProtKB-UniRule"/>
</dbReference>
<dbReference type="SUPFAM" id="SSF52935">
    <property type="entry name" value="PK C-terminal domain-like"/>
    <property type="match status" value="1"/>
</dbReference>
<dbReference type="AlphaFoldDB" id="A0A2N8HG90"/>
<evidence type="ECO:0000256" key="12">
    <source>
        <dbReference type="NCBIfam" id="TIGR01064"/>
    </source>
</evidence>
<comment type="pathway">
    <text evidence="1 13">Carbohydrate degradation; glycolysis; pyruvate from D-glyceraldehyde 3-phosphate: step 5/5.</text>
</comment>
<dbReference type="NCBIfam" id="TIGR01064">
    <property type="entry name" value="pyruv_kin"/>
    <property type="match status" value="1"/>
</dbReference>
<evidence type="ECO:0000259" key="14">
    <source>
        <dbReference type="Pfam" id="PF00224"/>
    </source>
</evidence>
<keyword evidence="10 13" id="KW-0324">Glycolysis</keyword>
<dbReference type="InterPro" id="IPR015793">
    <property type="entry name" value="Pyrv_Knase_brl"/>
</dbReference>
<dbReference type="InterPro" id="IPR015806">
    <property type="entry name" value="Pyrv_Knase_insert_dom_sf"/>
</dbReference>
<protein>
    <recommendedName>
        <fullName evidence="3 12">Pyruvate kinase</fullName>
        <ecNumber evidence="3 12">2.7.1.40</ecNumber>
    </recommendedName>
</protein>
<dbReference type="Proteomes" id="UP000236000">
    <property type="component" value="Unassembled WGS sequence"/>
</dbReference>
<dbReference type="Gene3D" id="3.20.20.60">
    <property type="entry name" value="Phosphoenolpyruvate-binding domains"/>
    <property type="match status" value="1"/>
</dbReference>
<organism evidence="16 17">
    <name type="scientific">Akkermansia muciniphila</name>
    <dbReference type="NCBI Taxonomy" id="239935"/>
    <lineage>
        <taxon>Bacteria</taxon>
        <taxon>Pseudomonadati</taxon>
        <taxon>Verrucomicrobiota</taxon>
        <taxon>Verrucomicrobiia</taxon>
        <taxon>Verrucomicrobiales</taxon>
        <taxon>Akkermansiaceae</taxon>
        <taxon>Akkermansia</taxon>
    </lineage>
</organism>
<evidence type="ECO:0000256" key="13">
    <source>
        <dbReference type="RuleBase" id="RU000504"/>
    </source>
</evidence>
<keyword evidence="11 16" id="KW-0670">Pyruvate</keyword>
<dbReference type="InterPro" id="IPR015813">
    <property type="entry name" value="Pyrv/PenolPyrv_kinase-like_dom"/>
</dbReference>
<evidence type="ECO:0000256" key="1">
    <source>
        <dbReference type="ARBA" id="ARBA00004997"/>
    </source>
</evidence>
<keyword evidence="7 13" id="KW-0418">Kinase</keyword>
<dbReference type="Gene3D" id="2.40.33.10">
    <property type="entry name" value="PK beta-barrel domain-like"/>
    <property type="match status" value="1"/>
</dbReference>
<evidence type="ECO:0000256" key="2">
    <source>
        <dbReference type="ARBA" id="ARBA00008663"/>
    </source>
</evidence>
<evidence type="ECO:0000256" key="10">
    <source>
        <dbReference type="ARBA" id="ARBA00023152"/>
    </source>
</evidence>
<dbReference type="Pfam" id="PF02887">
    <property type="entry name" value="PK_C"/>
    <property type="match status" value="1"/>
</dbReference>
<evidence type="ECO:0000313" key="16">
    <source>
        <dbReference type="EMBL" id="PNC19759.1"/>
    </source>
</evidence>
<gene>
    <name evidence="16" type="primary">pyk</name>
    <name evidence="16" type="ORF">CXU22_01750</name>
</gene>
<dbReference type="PANTHER" id="PTHR11817">
    <property type="entry name" value="PYRUVATE KINASE"/>
    <property type="match status" value="1"/>
</dbReference>
<dbReference type="Pfam" id="PF00224">
    <property type="entry name" value="PK"/>
    <property type="match status" value="1"/>
</dbReference>
<dbReference type="NCBIfam" id="NF004491">
    <property type="entry name" value="PRK05826.1"/>
    <property type="match status" value="1"/>
</dbReference>
<evidence type="ECO:0000256" key="4">
    <source>
        <dbReference type="ARBA" id="ARBA00022679"/>
    </source>
</evidence>
<reference evidence="16 17" key="1">
    <citation type="journal article" date="2017" name="BMC Genomics">
        <title>Genome sequencing of 39 Akkermansia muciniphila isolates reveals its population structure, genomic and functional diverisity, and global distribution in mammalian gut microbiotas.</title>
        <authorList>
            <person name="Guo X."/>
            <person name="Li S."/>
            <person name="Zhang J."/>
            <person name="Wu F."/>
            <person name="Li X."/>
            <person name="Wu D."/>
            <person name="Zhang M."/>
            <person name="Ou Z."/>
            <person name="Jie Z."/>
            <person name="Yan Q."/>
            <person name="Li P."/>
            <person name="Yi J."/>
            <person name="Peng Y."/>
        </authorList>
    </citation>
    <scope>NUCLEOTIDE SEQUENCE [LARGE SCALE GENOMIC DNA]</scope>
    <source>
        <strain evidence="16 17">GP24</strain>
    </source>
</reference>
<dbReference type="GO" id="GO:0016301">
    <property type="term" value="F:kinase activity"/>
    <property type="evidence" value="ECO:0007669"/>
    <property type="project" value="UniProtKB-KW"/>
</dbReference>
<sequence>MSTPSRPRATKIICTIGPATDTSDMLGQLIEAGANVFRLNMSHSKHDWVREVVFRIRRKAAELQANVAILFDLQGPSIRTGDLAEPYHLKKGDTLEIRLSTAKPELPFSTTVNYDGLLQDVQAGHTMVVDNGGILMRIEEVRPDRLICKVLTEGVFGSRRHINLPGVALRLPALTEKDLADLAVAVECETDYVAMSFVRDAAHIAQLREHIDTLGGRAQIVAKIEDQQAIRHIDDIILAADVIMVARGDLGIEVSIEELPIIQRRIIRHCHRLGRRCIVATHMLESMITQPTPTRAEVTDVSNAIFEQVDAVMLSGETSVGNYPVRCVEVLDSIAHRMERSGNLNFAASAILSGDRQKATKAAISLADSVENACMVVFTRRGLAATQAAVLRPERAAIFAFSNDPVVVRQLALARDVTAFESPFLKNPARMISTALDLLKEKGLIISGQPVVIQGDSLQGELLADSIIFMRAE</sequence>
<dbReference type="RefSeq" id="WP_102711932.1">
    <property type="nucleotide sequence ID" value="NZ_PJKA01000003.1"/>
</dbReference>
<feature type="domain" description="Pyruvate kinase C-terminal" evidence="15">
    <location>
        <begin position="360"/>
        <end position="455"/>
    </location>
</feature>
<evidence type="ECO:0000256" key="9">
    <source>
        <dbReference type="ARBA" id="ARBA00022842"/>
    </source>
</evidence>
<dbReference type="GO" id="GO:0000287">
    <property type="term" value="F:magnesium ion binding"/>
    <property type="evidence" value="ECO:0007669"/>
    <property type="project" value="UniProtKB-UniRule"/>
</dbReference>
<dbReference type="EMBL" id="PJKA01000003">
    <property type="protein sequence ID" value="PNC19759.1"/>
    <property type="molecule type" value="Genomic_DNA"/>
</dbReference>
<dbReference type="OrthoDB" id="9812123at2"/>
<evidence type="ECO:0000256" key="5">
    <source>
        <dbReference type="ARBA" id="ARBA00022723"/>
    </source>
</evidence>
<comment type="similarity">
    <text evidence="2 13">Belongs to the pyruvate kinase family.</text>
</comment>
<keyword evidence="5" id="KW-0479">Metal-binding</keyword>
<evidence type="ECO:0000259" key="15">
    <source>
        <dbReference type="Pfam" id="PF02887"/>
    </source>
</evidence>
<dbReference type="InterPro" id="IPR036918">
    <property type="entry name" value="Pyrv_Knase_C_sf"/>
</dbReference>
<accession>A0A2N8HG90</accession>
<feature type="domain" description="Pyruvate kinase barrel" evidence="14">
    <location>
        <begin position="8"/>
        <end position="328"/>
    </location>
</feature>
<keyword evidence="4 13" id="KW-0808">Transferase</keyword>
<name>A0A2N8HG90_9BACT</name>
<dbReference type="EC" id="2.7.1.40" evidence="3 12"/>
<dbReference type="InterPro" id="IPR015795">
    <property type="entry name" value="Pyrv_Knase_C"/>
</dbReference>
<evidence type="ECO:0000256" key="11">
    <source>
        <dbReference type="ARBA" id="ARBA00023317"/>
    </source>
</evidence>
<evidence type="ECO:0000313" key="17">
    <source>
        <dbReference type="Proteomes" id="UP000236000"/>
    </source>
</evidence>
<keyword evidence="6" id="KW-0547">Nucleotide-binding</keyword>
<comment type="caution">
    <text evidence="16">The sequence shown here is derived from an EMBL/GenBank/DDBJ whole genome shotgun (WGS) entry which is preliminary data.</text>
</comment>
<dbReference type="SUPFAM" id="SSF50800">
    <property type="entry name" value="PK beta-barrel domain-like"/>
    <property type="match status" value="1"/>
</dbReference>
<keyword evidence="9 13" id="KW-0460">Magnesium</keyword>
<proteinExistence type="inferred from homology"/>
<dbReference type="GO" id="GO:0005524">
    <property type="term" value="F:ATP binding"/>
    <property type="evidence" value="ECO:0007669"/>
    <property type="project" value="UniProtKB-KW"/>
</dbReference>
<evidence type="ECO:0000256" key="8">
    <source>
        <dbReference type="ARBA" id="ARBA00022840"/>
    </source>
</evidence>
<keyword evidence="8" id="KW-0067">ATP-binding</keyword>
<dbReference type="InterPro" id="IPR011037">
    <property type="entry name" value="Pyrv_Knase-like_insert_dom_sf"/>
</dbReference>
<dbReference type="GO" id="GO:0030955">
    <property type="term" value="F:potassium ion binding"/>
    <property type="evidence" value="ECO:0007669"/>
    <property type="project" value="UniProtKB-UniRule"/>
</dbReference>
<dbReference type="Gene3D" id="3.40.1380.20">
    <property type="entry name" value="Pyruvate kinase, C-terminal domain"/>
    <property type="match status" value="1"/>
</dbReference>
<dbReference type="SUPFAM" id="SSF51621">
    <property type="entry name" value="Phosphoenolpyruvate/pyruvate domain"/>
    <property type="match status" value="1"/>
</dbReference>